<protein>
    <submittedName>
        <fullName evidence="1">DNA-directed RNA polymerase specialized sigma24 family protein</fullName>
    </submittedName>
</protein>
<comment type="caution">
    <text evidence="1">The sequence shown here is derived from an EMBL/GenBank/DDBJ whole genome shotgun (WGS) entry which is preliminary data.</text>
</comment>
<evidence type="ECO:0000313" key="2">
    <source>
        <dbReference type="Proteomes" id="UP000248198"/>
    </source>
</evidence>
<evidence type="ECO:0000313" key="1">
    <source>
        <dbReference type="EMBL" id="PYF72816.1"/>
    </source>
</evidence>
<dbReference type="GO" id="GO:0006352">
    <property type="term" value="P:DNA-templated transcription initiation"/>
    <property type="evidence" value="ECO:0007669"/>
    <property type="project" value="InterPro"/>
</dbReference>
<dbReference type="Gene3D" id="1.10.1740.10">
    <property type="match status" value="1"/>
</dbReference>
<dbReference type="InterPro" id="IPR013325">
    <property type="entry name" value="RNA_pol_sigma_r2"/>
</dbReference>
<dbReference type="AlphaFoldDB" id="A0A318UE75"/>
<name>A0A318UE75_9SPHI</name>
<organism evidence="1 2">
    <name type="scientific">Pedobacter nutrimenti</name>
    <dbReference type="NCBI Taxonomy" id="1241337"/>
    <lineage>
        <taxon>Bacteria</taxon>
        <taxon>Pseudomonadati</taxon>
        <taxon>Bacteroidota</taxon>
        <taxon>Sphingobacteriia</taxon>
        <taxon>Sphingobacteriales</taxon>
        <taxon>Sphingobacteriaceae</taxon>
        <taxon>Pedobacter</taxon>
    </lineage>
</organism>
<dbReference type="GO" id="GO:0003700">
    <property type="term" value="F:DNA-binding transcription factor activity"/>
    <property type="evidence" value="ECO:0007669"/>
    <property type="project" value="InterPro"/>
</dbReference>
<dbReference type="SUPFAM" id="SSF88946">
    <property type="entry name" value="Sigma2 domain of RNA polymerase sigma factors"/>
    <property type="match status" value="1"/>
</dbReference>
<accession>A0A318UE75</accession>
<keyword evidence="1" id="KW-0804">Transcription</keyword>
<keyword evidence="1" id="KW-0240">DNA-directed RNA polymerase</keyword>
<proteinExistence type="predicted"/>
<dbReference type="RefSeq" id="WP_245943679.1">
    <property type="nucleotide sequence ID" value="NZ_QKLU01000005.1"/>
</dbReference>
<dbReference type="GO" id="GO:0000428">
    <property type="term" value="C:DNA-directed RNA polymerase complex"/>
    <property type="evidence" value="ECO:0007669"/>
    <property type="project" value="UniProtKB-KW"/>
</dbReference>
<gene>
    <name evidence="1" type="ORF">B0O44_105187</name>
</gene>
<dbReference type="EMBL" id="QKLU01000005">
    <property type="protein sequence ID" value="PYF72816.1"/>
    <property type="molecule type" value="Genomic_DNA"/>
</dbReference>
<sequence length="188" mass="21530">MTAKKIKANEKRTERGALFLMLYKKAFPLVAAYISKMGGCVEQARDIFQDALLIYYEKTIAEPTLNLNYSEKAYLFGIAKHLWNKRYKENHLQSSVEPMLLPFLESDVDELPETEISSQKLLRLLSKAGEKCMALLSAFYYEKLDMNSLAERFGFSGARSAAAQKFKCLEKVKQTVKQKSLSYEDILD</sequence>
<keyword evidence="2" id="KW-1185">Reference proteome</keyword>
<dbReference type="Proteomes" id="UP000248198">
    <property type="component" value="Unassembled WGS sequence"/>
</dbReference>
<reference evidence="1 2" key="1">
    <citation type="submission" date="2018-06" db="EMBL/GenBank/DDBJ databases">
        <title>Genomic Encyclopedia of Archaeal and Bacterial Type Strains, Phase II (KMG-II): from individual species to whole genera.</title>
        <authorList>
            <person name="Goeker M."/>
        </authorList>
    </citation>
    <scope>NUCLEOTIDE SEQUENCE [LARGE SCALE GENOMIC DNA]</scope>
    <source>
        <strain evidence="1 2">DSM 27372</strain>
    </source>
</reference>